<evidence type="ECO:0000313" key="3">
    <source>
        <dbReference type="Proteomes" id="UP000177080"/>
    </source>
</evidence>
<reference evidence="2 3" key="1">
    <citation type="journal article" date="2016" name="Nat. Commun.">
        <title>Thousands of microbial genomes shed light on interconnected biogeochemical processes in an aquifer system.</title>
        <authorList>
            <person name="Anantharaman K."/>
            <person name="Brown C.T."/>
            <person name="Hug L.A."/>
            <person name="Sharon I."/>
            <person name="Castelle C.J."/>
            <person name="Probst A.J."/>
            <person name="Thomas B.C."/>
            <person name="Singh A."/>
            <person name="Wilkins M.J."/>
            <person name="Karaoz U."/>
            <person name="Brodie E.L."/>
            <person name="Williams K.H."/>
            <person name="Hubbard S.S."/>
            <person name="Banfield J.F."/>
        </authorList>
    </citation>
    <scope>NUCLEOTIDE SEQUENCE [LARGE SCALE GENOMIC DNA]</scope>
</reference>
<feature type="transmembrane region" description="Helical" evidence="1">
    <location>
        <begin position="75"/>
        <end position="96"/>
    </location>
</feature>
<keyword evidence="1" id="KW-0812">Transmembrane</keyword>
<keyword evidence="1" id="KW-1133">Transmembrane helix</keyword>
<dbReference type="STRING" id="1797259.A2989_04945"/>
<keyword evidence="1" id="KW-0472">Membrane</keyword>
<organism evidence="2 3">
    <name type="scientific">Candidatus Amesbacteria bacterium RIFCSPLOWO2_01_FULL_48_25</name>
    <dbReference type="NCBI Taxonomy" id="1797259"/>
    <lineage>
        <taxon>Bacteria</taxon>
        <taxon>Candidatus Amesiibacteriota</taxon>
    </lineage>
</organism>
<comment type="caution">
    <text evidence="2">The sequence shown here is derived from an EMBL/GenBank/DDBJ whole genome shotgun (WGS) entry which is preliminary data.</text>
</comment>
<evidence type="ECO:0008006" key="4">
    <source>
        <dbReference type="Google" id="ProtNLM"/>
    </source>
</evidence>
<gene>
    <name evidence="2" type="ORF">A2989_04945</name>
</gene>
<dbReference type="Proteomes" id="UP000177080">
    <property type="component" value="Unassembled WGS sequence"/>
</dbReference>
<feature type="transmembrane region" description="Helical" evidence="1">
    <location>
        <begin position="20"/>
        <end position="38"/>
    </location>
</feature>
<evidence type="ECO:0000256" key="1">
    <source>
        <dbReference type="SAM" id="Phobius"/>
    </source>
</evidence>
<sequence length="121" mass="12957">MPGEDGAKGVLGVPVKVMSALVYVPFVGWMAAVVALALEKDRELRWHGVQSLLTYSVFLALTQAVAPMLRATIVLVPVAALVSGLSGVGFLGLWLWMAMETNQGKKVRLPILGAWADKIVK</sequence>
<protein>
    <recommendedName>
        <fullName evidence="4">DUF4870 domain-containing protein</fullName>
    </recommendedName>
</protein>
<dbReference type="EMBL" id="MEXN01000001">
    <property type="protein sequence ID" value="OGD04352.1"/>
    <property type="molecule type" value="Genomic_DNA"/>
</dbReference>
<feature type="transmembrane region" description="Helical" evidence="1">
    <location>
        <begin position="50"/>
        <end position="69"/>
    </location>
</feature>
<evidence type="ECO:0000313" key="2">
    <source>
        <dbReference type="EMBL" id="OGD04352.1"/>
    </source>
</evidence>
<dbReference type="AlphaFoldDB" id="A0A1F4ZDL9"/>
<proteinExistence type="predicted"/>
<name>A0A1F4ZDL9_9BACT</name>
<accession>A0A1F4ZDL9</accession>